<comment type="caution">
    <text evidence="2">The sequence shown here is derived from an EMBL/GenBank/DDBJ whole genome shotgun (WGS) entry which is preliminary data.</text>
</comment>
<dbReference type="EMBL" id="JAICCE010000001">
    <property type="protein sequence ID" value="KAG9281590.1"/>
    <property type="molecule type" value="Genomic_DNA"/>
</dbReference>
<feature type="compositionally biased region" description="Polar residues" evidence="1">
    <location>
        <begin position="49"/>
        <end position="60"/>
    </location>
</feature>
<protein>
    <submittedName>
        <fullName evidence="2">Uncharacterized protein</fullName>
    </submittedName>
</protein>
<organism evidence="2 3">
    <name type="scientific">Astyanax mexicanus</name>
    <name type="common">Blind cave fish</name>
    <name type="synonym">Astyanax fasciatus mexicanus</name>
    <dbReference type="NCBI Taxonomy" id="7994"/>
    <lineage>
        <taxon>Eukaryota</taxon>
        <taxon>Metazoa</taxon>
        <taxon>Chordata</taxon>
        <taxon>Craniata</taxon>
        <taxon>Vertebrata</taxon>
        <taxon>Euteleostomi</taxon>
        <taxon>Actinopterygii</taxon>
        <taxon>Neopterygii</taxon>
        <taxon>Teleostei</taxon>
        <taxon>Ostariophysi</taxon>
        <taxon>Characiformes</taxon>
        <taxon>Characoidei</taxon>
        <taxon>Acestrorhamphidae</taxon>
        <taxon>Acestrorhamphinae</taxon>
        <taxon>Astyanax</taxon>
    </lineage>
</organism>
<evidence type="ECO:0000313" key="3">
    <source>
        <dbReference type="Proteomes" id="UP000752171"/>
    </source>
</evidence>
<proteinExistence type="predicted"/>
<dbReference type="SUPFAM" id="SSF47391">
    <property type="entry name" value="Dimerization-anchoring domain of cAMP-dependent PK regulatory subunit"/>
    <property type="match status" value="1"/>
</dbReference>
<evidence type="ECO:0000256" key="1">
    <source>
        <dbReference type="SAM" id="MobiDB-lite"/>
    </source>
</evidence>
<dbReference type="AlphaFoldDB" id="A0A8T2MDA0"/>
<evidence type="ECO:0000313" key="2">
    <source>
        <dbReference type="EMBL" id="KAG9281590.1"/>
    </source>
</evidence>
<accession>A0A8T2MDA0</accession>
<dbReference type="PANTHER" id="PTHR47110">
    <property type="entry name" value="TESTIS-SPECIFIC EXPRESSED PROTEIN 55"/>
    <property type="match status" value="1"/>
</dbReference>
<gene>
    <name evidence="2" type="ORF">AMEX_G128</name>
</gene>
<dbReference type="CDD" id="cd22975">
    <property type="entry name" value="DD_TEX55"/>
    <property type="match status" value="1"/>
</dbReference>
<dbReference type="InterPro" id="IPR048377">
    <property type="entry name" value="TEX55_DD"/>
</dbReference>
<dbReference type="Pfam" id="PF17819">
    <property type="entry name" value="Tex55"/>
    <property type="match status" value="1"/>
</dbReference>
<dbReference type="PANTHER" id="PTHR47110:SF3">
    <property type="entry name" value="TESTIS-SPECIFIC EXPRESSED PROTEIN 55-LIKE"/>
    <property type="match status" value="1"/>
</dbReference>
<dbReference type="Proteomes" id="UP000752171">
    <property type="component" value="Unassembled WGS sequence"/>
</dbReference>
<name>A0A8T2MDA0_ASTMX</name>
<dbReference type="Gene3D" id="1.20.890.10">
    <property type="entry name" value="cAMP-dependent protein kinase regulatory subunit, dimerization-anchoring domain"/>
    <property type="match status" value="1"/>
</dbReference>
<dbReference type="InterPro" id="IPR040760">
    <property type="entry name" value="Tex55"/>
</dbReference>
<sequence>MTFQTLKQTHQSQTEDTDRVTHFFLRVFAFNSDLNSEQSSKSMEDSDTTEPVRTAQPTQAHVDPYQSSVRYLESHNILQIFQDITERLVYDRPDDPLQFLLQQVQKMISDRDESNHKDKNSK</sequence>
<reference evidence="2 3" key="1">
    <citation type="submission" date="2021-07" db="EMBL/GenBank/DDBJ databases">
        <authorList>
            <person name="Imarazene B."/>
            <person name="Zahm M."/>
            <person name="Klopp C."/>
            <person name="Cabau C."/>
            <person name="Beille S."/>
            <person name="Jouanno E."/>
            <person name="Castinel A."/>
            <person name="Lluch J."/>
            <person name="Gil L."/>
            <person name="Kuchtly C."/>
            <person name="Lopez Roques C."/>
            <person name="Donnadieu C."/>
            <person name="Parrinello H."/>
            <person name="Journot L."/>
            <person name="Du K."/>
            <person name="Schartl M."/>
            <person name="Retaux S."/>
            <person name="Guiguen Y."/>
        </authorList>
    </citation>
    <scope>NUCLEOTIDE SEQUENCE [LARGE SCALE GENOMIC DNA]</scope>
    <source>
        <strain evidence="2">Pach_M1</strain>
        <tissue evidence="2">Testis</tissue>
    </source>
</reference>
<feature type="region of interest" description="Disordered" evidence="1">
    <location>
        <begin position="34"/>
        <end position="60"/>
    </location>
</feature>